<dbReference type="RefSeq" id="WP_100278474.1">
    <property type="nucleotide sequence ID" value="NZ_CP018799.1"/>
</dbReference>
<dbReference type="OrthoDB" id="8795346at2"/>
<keyword evidence="5 9" id="KW-0808">Transferase</keyword>
<evidence type="ECO:0000256" key="2">
    <source>
        <dbReference type="ARBA" id="ARBA00022448"/>
    </source>
</evidence>
<keyword evidence="6" id="KW-0598">Phosphotransferase system</keyword>
<accession>A0A2K8L3D7</accession>
<dbReference type="PROSITE" id="PS51096">
    <property type="entry name" value="PTS_EIIA_TYPE_4"/>
    <property type="match status" value="1"/>
</dbReference>
<dbReference type="GO" id="GO:0005737">
    <property type="term" value="C:cytoplasm"/>
    <property type="evidence" value="ECO:0007669"/>
    <property type="project" value="UniProtKB-SubCell"/>
</dbReference>
<keyword evidence="3" id="KW-0963">Cytoplasm</keyword>
<dbReference type="InterPro" id="IPR004701">
    <property type="entry name" value="PTS_EIIA_man-typ"/>
</dbReference>
<dbReference type="KEGG" id="maes:Ga0123461_2338"/>
<evidence type="ECO:0000259" key="8">
    <source>
        <dbReference type="PROSITE" id="PS51096"/>
    </source>
</evidence>
<dbReference type="Pfam" id="PF03610">
    <property type="entry name" value="EIIA-man"/>
    <property type="match status" value="1"/>
</dbReference>
<dbReference type="CDD" id="cd00006">
    <property type="entry name" value="PTS_IIA_man"/>
    <property type="match status" value="1"/>
</dbReference>
<dbReference type="PANTHER" id="PTHR33799">
    <property type="entry name" value="PTS PERMEASE-RELATED-RELATED"/>
    <property type="match status" value="1"/>
</dbReference>
<name>A0A2K8L3D7_MARES</name>
<evidence type="ECO:0000256" key="5">
    <source>
        <dbReference type="ARBA" id="ARBA00022679"/>
    </source>
</evidence>
<protein>
    <submittedName>
        <fullName evidence="9">PTS system, mannose-specific IIA component</fullName>
        <ecNumber evidence="9">2.7.1.191</ecNumber>
    </submittedName>
</protein>
<dbReference type="EMBL" id="CP018799">
    <property type="protein sequence ID" value="ATX80739.1"/>
    <property type="molecule type" value="Genomic_DNA"/>
</dbReference>
<dbReference type="GO" id="GO:0009401">
    <property type="term" value="P:phosphoenolpyruvate-dependent sugar phosphotransferase system"/>
    <property type="evidence" value="ECO:0007669"/>
    <property type="project" value="UniProtKB-KW"/>
</dbReference>
<feature type="domain" description="PTS EIIA type-4" evidence="8">
    <location>
        <begin position="1"/>
        <end position="124"/>
    </location>
</feature>
<evidence type="ECO:0000313" key="10">
    <source>
        <dbReference type="Proteomes" id="UP000231701"/>
    </source>
</evidence>
<reference evidence="9 10" key="1">
    <citation type="submission" date="2016-12" db="EMBL/GenBank/DDBJ databases">
        <title>Isolation and genomic insights into novel planktonic Zetaproteobacteria from stratified waters of the Chesapeake Bay.</title>
        <authorList>
            <person name="McAllister S.M."/>
            <person name="Kato S."/>
            <person name="Chan C.S."/>
            <person name="Chiu B.K."/>
            <person name="Field E.K."/>
        </authorList>
    </citation>
    <scope>NUCLEOTIDE SEQUENCE [LARGE SCALE GENOMIC DNA]</scope>
    <source>
        <strain evidence="9 10">CP-5</strain>
    </source>
</reference>
<keyword evidence="4" id="KW-0762">Sugar transport</keyword>
<dbReference type="Proteomes" id="UP000231701">
    <property type="component" value="Chromosome"/>
</dbReference>
<keyword evidence="10" id="KW-1185">Reference proteome</keyword>
<comment type="subcellular location">
    <subcellularLocation>
        <location evidence="1">Cytoplasm</location>
    </subcellularLocation>
</comment>
<dbReference type="Gene3D" id="3.40.50.510">
    <property type="entry name" value="Phosphotransferase system, mannose-type IIA component"/>
    <property type="match status" value="1"/>
</dbReference>
<dbReference type="AlphaFoldDB" id="A0A2K8L3D7"/>
<dbReference type="PANTHER" id="PTHR33799:SF1">
    <property type="entry name" value="PTS SYSTEM MANNOSE-SPECIFIC EIIAB COMPONENT-RELATED"/>
    <property type="match status" value="1"/>
</dbReference>
<evidence type="ECO:0000256" key="1">
    <source>
        <dbReference type="ARBA" id="ARBA00004496"/>
    </source>
</evidence>
<dbReference type="EC" id="2.7.1.191" evidence="9"/>
<keyword evidence="2" id="KW-0813">Transport</keyword>
<dbReference type="GO" id="GO:0016301">
    <property type="term" value="F:kinase activity"/>
    <property type="evidence" value="ECO:0007669"/>
    <property type="project" value="UniProtKB-KW"/>
</dbReference>
<dbReference type="GO" id="GO:0016020">
    <property type="term" value="C:membrane"/>
    <property type="evidence" value="ECO:0007669"/>
    <property type="project" value="InterPro"/>
</dbReference>
<dbReference type="SUPFAM" id="SSF53062">
    <property type="entry name" value="PTS system fructose IIA component-like"/>
    <property type="match status" value="1"/>
</dbReference>
<dbReference type="InterPro" id="IPR036662">
    <property type="entry name" value="PTS_EIIA_man-typ_sf"/>
</dbReference>
<gene>
    <name evidence="9" type="ORF">Ga0123461_2338</name>
</gene>
<evidence type="ECO:0000256" key="3">
    <source>
        <dbReference type="ARBA" id="ARBA00022490"/>
    </source>
</evidence>
<dbReference type="InterPro" id="IPR051471">
    <property type="entry name" value="Bacterial_PTS_sugar_comp"/>
</dbReference>
<evidence type="ECO:0000313" key="9">
    <source>
        <dbReference type="EMBL" id="ATX80739.1"/>
    </source>
</evidence>
<evidence type="ECO:0000256" key="4">
    <source>
        <dbReference type="ARBA" id="ARBA00022597"/>
    </source>
</evidence>
<keyword evidence="7" id="KW-0418">Kinase</keyword>
<dbReference type="InterPro" id="IPR033887">
    <property type="entry name" value="PTS_IIA_man"/>
</dbReference>
<evidence type="ECO:0000256" key="6">
    <source>
        <dbReference type="ARBA" id="ARBA00022683"/>
    </source>
</evidence>
<sequence length="139" mass="14785">MIGIVLVGHAGIASEMRKALEHVVGEQPLIETLDVLNDNAPEDLSAILELRIRACDVGKGVLLLADMFGGTPCNVAMGALEMGRVEVVSGFNLPLLIKAATLRKSIKDLPELAAQVVESGRHYMRVVPHITRPGGKGRG</sequence>
<evidence type="ECO:0000256" key="7">
    <source>
        <dbReference type="ARBA" id="ARBA00022777"/>
    </source>
</evidence>
<organism evidence="9 10">
    <name type="scientific">Mariprofundus aestuarium</name>
    <dbReference type="NCBI Taxonomy" id="1921086"/>
    <lineage>
        <taxon>Bacteria</taxon>
        <taxon>Pseudomonadati</taxon>
        <taxon>Pseudomonadota</taxon>
        <taxon>Candidatius Mariprofundia</taxon>
        <taxon>Mariprofundales</taxon>
        <taxon>Mariprofundaceae</taxon>
        <taxon>Mariprofundus</taxon>
    </lineage>
</organism>
<proteinExistence type="predicted"/>